<dbReference type="EMBL" id="CAJVPU010000470">
    <property type="protein sequence ID" value="CAG8451376.1"/>
    <property type="molecule type" value="Genomic_DNA"/>
</dbReference>
<gene>
    <name evidence="1" type="ORF">DHETER_LOCUS847</name>
</gene>
<proteinExistence type="predicted"/>
<sequence>MIFQQIIRTVSPFIKQNISSSTINSYYFRSFKTIKIDFRQITQTSVHRSHEYYLVKSPHGENYRLQLAKSRHLVGTRTSRGNRESNEDRHQALVLEFNKPDNANFNGNVEHIHMDKKISETNGQEEEGKDGQICYFALFDGHGGSQCADYLVDNLHKRIEDIQASNADDIISQWRKVGGYFRRFMPPSLVPLLSPETLKPTNIRQNTITSEENSNSSRHSSSKELSSSSTNPVSNESIKSELTLEQRLTLSFLKTDLELRDSIGRSIGSTASIALVKSLGGRTFWSSEELEITVAHVGDTRVLLCDAHSGNAIPLTFDHHPSSVTELDRLQKYGGYVITDSFGSEMVLGKLANTRAFGDSKMKRYGISAEPEIISKTVKGDDVAFMVLVSDGVTSVLSSQEIVDCIKNYDNVTTGAEKLVELAEELGSDDNITAMVVRLPAWGIKMPDHTKALRKYRLENDRPAMKRRV</sequence>
<evidence type="ECO:0000313" key="1">
    <source>
        <dbReference type="EMBL" id="CAG8451376.1"/>
    </source>
</evidence>
<keyword evidence="2" id="KW-1185">Reference proteome</keyword>
<reference evidence="1" key="1">
    <citation type="submission" date="2021-06" db="EMBL/GenBank/DDBJ databases">
        <authorList>
            <person name="Kallberg Y."/>
            <person name="Tangrot J."/>
            <person name="Rosling A."/>
        </authorList>
    </citation>
    <scope>NUCLEOTIDE SEQUENCE</scope>
    <source>
        <strain evidence="1">IL203A</strain>
    </source>
</reference>
<name>A0ACA9K4H9_9GLOM</name>
<dbReference type="Proteomes" id="UP000789702">
    <property type="component" value="Unassembled WGS sequence"/>
</dbReference>
<evidence type="ECO:0000313" key="2">
    <source>
        <dbReference type="Proteomes" id="UP000789702"/>
    </source>
</evidence>
<comment type="caution">
    <text evidence="1">The sequence shown here is derived from an EMBL/GenBank/DDBJ whole genome shotgun (WGS) entry which is preliminary data.</text>
</comment>
<accession>A0ACA9K4H9</accession>
<organism evidence="1 2">
    <name type="scientific">Dentiscutata heterogama</name>
    <dbReference type="NCBI Taxonomy" id="1316150"/>
    <lineage>
        <taxon>Eukaryota</taxon>
        <taxon>Fungi</taxon>
        <taxon>Fungi incertae sedis</taxon>
        <taxon>Mucoromycota</taxon>
        <taxon>Glomeromycotina</taxon>
        <taxon>Glomeromycetes</taxon>
        <taxon>Diversisporales</taxon>
        <taxon>Gigasporaceae</taxon>
        <taxon>Dentiscutata</taxon>
    </lineage>
</organism>
<protein>
    <submittedName>
        <fullName evidence="1">10286_t:CDS:1</fullName>
    </submittedName>
</protein>